<feature type="region of interest" description="Disordered" evidence="2">
    <location>
        <begin position="24"/>
        <end position="45"/>
    </location>
</feature>
<organism evidence="4 5">
    <name type="scientific">Sarocladium strictum</name>
    <name type="common">Black bundle disease fungus</name>
    <name type="synonym">Acremonium strictum</name>
    <dbReference type="NCBI Taxonomy" id="5046"/>
    <lineage>
        <taxon>Eukaryota</taxon>
        <taxon>Fungi</taxon>
        <taxon>Dikarya</taxon>
        <taxon>Ascomycota</taxon>
        <taxon>Pezizomycotina</taxon>
        <taxon>Sordariomycetes</taxon>
        <taxon>Hypocreomycetidae</taxon>
        <taxon>Hypocreales</taxon>
        <taxon>Sarocladiaceae</taxon>
        <taxon>Sarocladium</taxon>
    </lineage>
</organism>
<gene>
    <name evidence="4" type="ORF">NLU13_2285</name>
</gene>
<comment type="similarity">
    <text evidence="1">Belongs to the TEL2 family.</text>
</comment>
<sequence>MDELLTPVSTTYRASKVEEPLLTQVSQSSSGQITKKHRKPSSGEVTSLDDAIQILKSQPEYEELTATLRYLTGTGKSDRSGTSRLVSGPKSAAIVQLLVTDIAANYWPLLVEGSLDRGPAADAEAFSSDAALFVRCIRSITGINALLAQIKAFTQEIKSQPKEDRRPDLPLNLRLLLDLLAAVLYGDEAVRTIWSASTVGHTTDAQIKGQSQALVSVLTSGRLQATAAEALEQVESEDLRKESRGIGDGLEYTKWIGRNISSWASGSSNDHNDMEILPTLFQRALSLGYQDSLISLLAESLLLSQDPRPDVFSQLCLRQPAISRKVLLGLVKFLSGRFLNRLDLQTSKPDATVSAVAGLLKSIVTSERSRQDVLVNWCCSTSGAGLGDGIGIRRAVLAVLGHERDLITTVLERSLAQFGDELYIKHTPILQQDVHAQVLLLSAGYLYRISPIKLTLLLRSSTYLTAISNRIAATQARARFLGMVVGESLSTLIDDKQKKLDFHMEETDTEEAQWLKGLTNVTDEAGPISGLLSAAEPLTSTPKAATPAKRKKTVKTQPKITTMSPRGIIEEVDSSEDDDDDDLVPYAKASDPEDSDDDPTLIQRNKVRPPVYIRTLIEYLRDTETYDKQKLALQTAPTLIRRKANYGTEVSSHADELAGLLAGIQDKFEIENYHDLRLQSIIALIVAQPKTMGPWFARTFFEGDYSLTQRSTILVAVGLAGRELAGFDVSEYQSQASFPSKQLPSKMERLFINAPGGTDAVPARQNLKALPPTAIHKIADSLTSSFLAPLAAEAADASTGPDALKLETFTARYKSKSKTSRPRVRAIPNTTAALLSASFFSPLTAHFTAALRSSRALVLNPSLLSLYLQTLGIVIHAAGPSTLALPQLTSELWDLLLSVRVHAVGDLGATRGWMIALAALLEVNEGDESMRRICQEQGRAVVETREWVGGVFERTRGEDGGEENEVKMLAAGILIKLSEAVERYQALLMGDLVGFT</sequence>
<feature type="region of interest" description="Disordered" evidence="2">
    <location>
        <begin position="536"/>
        <end position="602"/>
    </location>
</feature>
<dbReference type="Pfam" id="PF10193">
    <property type="entry name" value="Telomere_reg-2"/>
    <property type="match status" value="1"/>
</dbReference>
<feature type="compositionally biased region" description="Acidic residues" evidence="2">
    <location>
        <begin position="570"/>
        <end position="583"/>
    </location>
</feature>
<feature type="compositionally biased region" description="Low complexity" evidence="2">
    <location>
        <begin position="537"/>
        <end position="547"/>
    </location>
</feature>
<dbReference type="EMBL" id="JAPDFR010000001">
    <property type="protein sequence ID" value="KAK0392790.1"/>
    <property type="molecule type" value="Genomic_DNA"/>
</dbReference>
<feature type="compositionally biased region" description="Polar residues" evidence="2">
    <location>
        <begin position="24"/>
        <end position="33"/>
    </location>
</feature>
<evidence type="ECO:0000256" key="2">
    <source>
        <dbReference type="SAM" id="MobiDB-lite"/>
    </source>
</evidence>
<dbReference type="InterPro" id="IPR019337">
    <property type="entry name" value="Telomere_length_regulation_dom"/>
</dbReference>
<dbReference type="GO" id="GO:0051879">
    <property type="term" value="F:Hsp90 protein binding"/>
    <property type="evidence" value="ECO:0007669"/>
    <property type="project" value="TreeGrafter"/>
</dbReference>
<dbReference type="GO" id="GO:0051083">
    <property type="term" value="P:'de novo' cotranslational protein folding"/>
    <property type="evidence" value="ECO:0007669"/>
    <property type="project" value="TreeGrafter"/>
</dbReference>
<dbReference type="AlphaFoldDB" id="A0AA39GSJ2"/>
<dbReference type="GO" id="GO:0005829">
    <property type="term" value="C:cytosol"/>
    <property type="evidence" value="ECO:0007669"/>
    <property type="project" value="TreeGrafter"/>
</dbReference>
<feature type="domain" description="Telomere length regulation protein conserved" evidence="3">
    <location>
        <begin position="610"/>
        <end position="720"/>
    </location>
</feature>
<accession>A0AA39GSJ2</accession>
<dbReference type="Proteomes" id="UP001175261">
    <property type="component" value="Unassembled WGS sequence"/>
</dbReference>
<dbReference type="GO" id="GO:0042162">
    <property type="term" value="F:telomeric DNA binding"/>
    <property type="evidence" value="ECO:0007669"/>
    <property type="project" value="TreeGrafter"/>
</dbReference>
<dbReference type="InterPro" id="IPR051970">
    <property type="entry name" value="TEL2_Regulation"/>
</dbReference>
<evidence type="ECO:0000313" key="4">
    <source>
        <dbReference type="EMBL" id="KAK0392790.1"/>
    </source>
</evidence>
<evidence type="ECO:0000313" key="5">
    <source>
        <dbReference type="Proteomes" id="UP001175261"/>
    </source>
</evidence>
<dbReference type="InterPro" id="IPR038528">
    <property type="entry name" value="TEL2_C_sf"/>
</dbReference>
<proteinExistence type="inferred from homology"/>
<dbReference type="Gene3D" id="1.25.40.720">
    <property type="entry name" value="Telomere length regulation protein 2, C-terminal domain"/>
    <property type="match status" value="2"/>
</dbReference>
<evidence type="ECO:0000259" key="3">
    <source>
        <dbReference type="Pfam" id="PF10193"/>
    </source>
</evidence>
<comment type="caution">
    <text evidence="4">The sequence shown here is derived from an EMBL/GenBank/DDBJ whole genome shotgun (WGS) entry which is preliminary data.</text>
</comment>
<evidence type="ECO:0000256" key="1">
    <source>
        <dbReference type="ARBA" id="ARBA00006133"/>
    </source>
</evidence>
<keyword evidence="5" id="KW-1185">Reference proteome</keyword>
<dbReference type="FunFam" id="1.25.40.720:FF:000004">
    <property type="entry name" value="WGS project CABT00000000 data, contig 2.6"/>
    <property type="match status" value="1"/>
</dbReference>
<dbReference type="PANTHER" id="PTHR15830:SF10">
    <property type="entry name" value="TELOMERE LENGTH REGULATION PROTEIN TEL2 HOMOLOG"/>
    <property type="match status" value="1"/>
</dbReference>
<name>A0AA39GSJ2_SARSR</name>
<protein>
    <recommendedName>
        <fullName evidence="3">Telomere length regulation protein conserved domain-containing protein</fullName>
    </recommendedName>
</protein>
<reference evidence="4" key="1">
    <citation type="submission" date="2022-10" db="EMBL/GenBank/DDBJ databases">
        <title>Determination and structural analysis of whole genome sequence of Sarocladium strictum F4-1.</title>
        <authorList>
            <person name="Hu L."/>
            <person name="Jiang Y."/>
        </authorList>
    </citation>
    <scope>NUCLEOTIDE SEQUENCE</scope>
    <source>
        <strain evidence="4">F4-1</strain>
    </source>
</reference>
<dbReference type="PANTHER" id="PTHR15830">
    <property type="entry name" value="TELOMERE LENGTH REGULATION PROTEIN TEL2 FAMILY MEMBER"/>
    <property type="match status" value="1"/>
</dbReference>